<dbReference type="AlphaFoldDB" id="A0A3N1PMD4"/>
<dbReference type="Pfam" id="PF04339">
    <property type="entry name" value="FemAB_like"/>
    <property type="match status" value="1"/>
</dbReference>
<dbReference type="InterPro" id="IPR016181">
    <property type="entry name" value="Acyl_CoA_acyltransferase"/>
</dbReference>
<comment type="caution">
    <text evidence="1">The sequence shown here is derived from an EMBL/GenBank/DDBJ whole genome shotgun (WGS) entry which is preliminary data.</text>
</comment>
<sequence length="376" mass="42703">MLHIRFINAINQLPAEQWNALLGDTDYPFIQHGFLSALEQSGAVGEGTGWQPHHLLVLDGESLVAAMPLYLKSHSYGEYVFDQGWAQAYQQHGLSYYPKLVAAIPFTPAVGPRVLTRHWSAELAEVIHQGLVTEARRLGASSWHVLFDKEARLAGEGSQTREGVQFHWFNRGYQSFEDFLANFKSRKRKAVNKERQLACEGLEVRTLEGSDITPALWQRFYLFYQRTYLIRSGHGGYLSDTFFHQLGAALPAQLLLMAAFDDEEMVAASLFLKDSTTLYGRYWGALGDFDRLHFECCYYRGIEYCIRHGLVRFDAGAQGEHKVARGFEPVVTQSQHWLAHPGFFEAVGDFVAEEKAALAEYRDALTEQLPYRQPEP</sequence>
<protein>
    <submittedName>
        <fullName evidence="1">Uncharacterized protein</fullName>
    </submittedName>
</protein>
<proteinExistence type="predicted"/>
<dbReference type="Proteomes" id="UP000268033">
    <property type="component" value="Unassembled WGS sequence"/>
</dbReference>
<dbReference type="InterPro" id="IPR007434">
    <property type="entry name" value="FemAB-like"/>
</dbReference>
<dbReference type="PANTHER" id="PTHR47017:SF1">
    <property type="entry name" value="ACYL-COA"/>
    <property type="match status" value="1"/>
</dbReference>
<reference evidence="1 2" key="1">
    <citation type="submission" date="2018-11" db="EMBL/GenBank/DDBJ databases">
        <title>Genomic Encyclopedia of Type Strains, Phase IV (KMG-IV): sequencing the most valuable type-strain genomes for metagenomic binning, comparative biology and taxonomic classification.</title>
        <authorList>
            <person name="Goeker M."/>
        </authorList>
    </citation>
    <scope>NUCLEOTIDE SEQUENCE [LARGE SCALE GENOMIC DNA]</scope>
    <source>
        <strain evidence="1 2">DSM 21945</strain>
    </source>
</reference>
<keyword evidence="2" id="KW-1185">Reference proteome</keyword>
<evidence type="ECO:0000313" key="1">
    <source>
        <dbReference type="EMBL" id="ROQ29865.1"/>
    </source>
</evidence>
<dbReference type="SUPFAM" id="SSF55729">
    <property type="entry name" value="Acyl-CoA N-acyltransferases (Nat)"/>
    <property type="match status" value="1"/>
</dbReference>
<dbReference type="PANTHER" id="PTHR47017">
    <property type="entry name" value="ACYL-COA"/>
    <property type="match status" value="1"/>
</dbReference>
<dbReference type="RefSeq" id="WP_123420743.1">
    <property type="nucleotide sequence ID" value="NZ_RJUL01000002.1"/>
</dbReference>
<dbReference type="STRING" id="584787.GCA_001247655_03168"/>
<accession>A0A3N1PMD4</accession>
<evidence type="ECO:0000313" key="2">
    <source>
        <dbReference type="Proteomes" id="UP000268033"/>
    </source>
</evidence>
<organism evidence="1 2">
    <name type="scientific">Gallaecimonas pentaromativorans</name>
    <dbReference type="NCBI Taxonomy" id="584787"/>
    <lineage>
        <taxon>Bacteria</taxon>
        <taxon>Pseudomonadati</taxon>
        <taxon>Pseudomonadota</taxon>
        <taxon>Gammaproteobacteria</taxon>
        <taxon>Enterobacterales</taxon>
        <taxon>Gallaecimonadaceae</taxon>
        <taxon>Gallaecimonas</taxon>
    </lineage>
</organism>
<dbReference type="EMBL" id="RJUL01000002">
    <property type="protein sequence ID" value="ROQ29865.1"/>
    <property type="molecule type" value="Genomic_DNA"/>
</dbReference>
<name>A0A3N1PMD4_9GAMM</name>
<gene>
    <name evidence="1" type="ORF">EDC28_102238</name>
</gene>
<dbReference type="Gene3D" id="3.40.630.30">
    <property type="match status" value="1"/>
</dbReference>